<evidence type="ECO:0000313" key="7">
    <source>
        <dbReference type="EMBL" id="EXU77343.1"/>
    </source>
</evidence>
<dbReference type="SUPFAM" id="SSF51215">
    <property type="entry name" value="Regulatory protein AraC"/>
    <property type="match status" value="1"/>
</dbReference>
<keyword evidence="1" id="KW-0805">Transcription regulation</keyword>
<keyword evidence="2" id="KW-0238">DNA-binding</keyword>
<dbReference type="PROSITE" id="PS01124">
    <property type="entry name" value="HTH_ARAC_FAMILY_2"/>
    <property type="match status" value="1"/>
</dbReference>
<evidence type="ECO:0000256" key="5">
    <source>
        <dbReference type="ARBA" id="ARBA00044978"/>
    </source>
</evidence>
<comment type="caution">
    <text evidence="7">The sequence shown here is derived from an EMBL/GenBank/DDBJ whole genome shotgun (WGS) entry which is preliminary data.</text>
</comment>
<evidence type="ECO:0000256" key="3">
    <source>
        <dbReference type="ARBA" id="ARBA00023159"/>
    </source>
</evidence>
<dbReference type="STRING" id="69222.BG55_00385"/>
<dbReference type="SUPFAM" id="SSF46689">
    <property type="entry name" value="Homeodomain-like"/>
    <property type="match status" value="2"/>
</dbReference>
<protein>
    <recommendedName>
        <fullName evidence="5">Arabinose operon regulatory protein</fullName>
    </recommendedName>
</protein>
<dbReference type="PROSITE" id="PS00041">
    <property type="entry name" value="HTH_ARAC_FAMILY_1"/>
    <property type="match status" value="1"/>
</dbReference>
<evidence type="ECO:0000256" key="1">
    <source>
        <dbReference type="ARBA" id="ARBA00023015"/>
    </source>
</evidence>
<dbReference type="PRINTS" id="PR00032">
    <property type="entry name" value="HTHARAC"/>
</dbReference>
<dbReference type="EMBL" id="JFHN01000011">
    <property type="protein sequence ID" value="EXU77343.1"/>
    <property type="molecule type" value="Genomic_DNA"/>
</dbReference>
<dbReference type="InterPro" id="IPR018062">
    <property type="entry name" value="HTH_AraC-typ_CS"/>
</dbReference>
<dbReference type="PATRIC" id="fig|69222.5.peg.95"/>
<keyword evidence="3" id="KW-0010">Activator</keyword>
<evidence type="ECO:0000256" key="2">
    <source>
        <dbReference type="ARBA" id="ARBA00023125"/>
    </source>
</evidence>
<dbReference type="GO" id="GO:0043565">
    <property type="term" value="F:sequence-specific DNA binding"/>
    <property type="evidence" value="ECO:0007669"/>
    <property type="project" value="InterPro"/>
</dbReference>
<dbReference type="InterPro" id="IPR050204">
    <property type="entry name" value="AraC_XylS_family_regulators"/>
</dbReference>
<dbReference type="GO" id="GO:0003700">
    <property type="term" value="F:DNA-binding transcription factor activity"/>
    <property type="evidence" value="ECO:0007669"/>
    <property type="project" value="InterPro"/>
</dbReference>
<dbReference type="AlphaFoldDB" id="A0A014ND59"/>
<dbReference type="InterPro" id="IPR009057">
    <property type="entry name" value="Homeodomain-like_sf"/>
</dbReference>
<dbReference type="SMART" id="SM00342">
    <property type="entry name" value="HTH_ARAC"/>
    <property type="match status" value="1"/>
</dbReference>
<organism evidence="7 8">
    <name type="scientific">Erwinia mallotivora</name>
    <dbReference type="NCBI Taxonomy" id="69222"/>
    <lineage>
        <taxon>Bacteria</taxon>
        <taxon>Pseudomonadati</taxon>
        <taxon>Pseudomonadota</taxon>
        <taxon>Gammaproteobacteria</taxon>
        <taxon>Enterobacterales</taxon>
        <taxon>Erwiniaceae</taxon>
        <taxon>Erwinia</taxon>
    </lineage>
</organism>
<dbReference type="InterPro" id="IPR003313">
    <property type="entry name" value="AraC-bd"/>
</dbReference>
<keyword evidence="8" id="KW-1185">Reference proteome</keyword>
<dbReference type="Pfam" id="PF02311">
    <property type="entry name" value="AraC_binding"/>
    <property type="match status" value="1"/>
</dbReference>
<keyword evidence="4" id="KW-0804">Transcription</keyword>
<evidence type="ECO:0000259" key="6">
    <source>
        <dbReference type="PROSITE" id="PS01124"/>
    </source>
</evidence>
<gene>
    <name evidence="7" type="ORF">BG55_00385</name>
</gene>
<dbReference type="InterPro" id="IPR020449">
    <property type="entry name" value="Tscrpt_reg_AraC-type_HTH"/>
</dbReference>
<proteinExistence type="predicted"/>
<evidence type="ECO:0000256" key="4">
    <source>
        <dbReference type="ARBA" id="ARBA00023163"/>
    </source>
</evidence>
<evidence type="ECO:0000313" key="8">
    <source>
        <dbReference type="Proteomes" id="UP000019918"/>
    </source>
</evidence>
<name>A0A014ND59_9GAMM</name>
<dbReference type="InterPro" id="IPR037923">
    <property type="entry name" value="HTH-like"/>
</dbReference>
<dbReference type="PANTHER" id="PTHR46796:SF2">
    <property type="entry name" value="TRANSCRIPTIONAL REGULATORY PROTEIN"/>
    <property type="match status" value="1"/>
</dbReference>
<dbReference type="InterPro" id="IPR018060">
    <property type="entry name" value="HTH_AraC"/>
</dbReference>
<dbReference type="Gene3D" id="1.10.10.60">
    <property type="entry name" value="Homeodomain-like"/>
    <property type="match status" value="2"/>
</dbReference>
<dbReference type="PANTHER" id="PTHR46796">
    <property type="entry name" value="HTH-TYPE TRANSCRIPTIONAL ACTIVATOR RHAS-RELATED"/>
    <property type="match status" value="1"/>
</dbReference>
<reference evidence="7 8" key="1">
    <citation type="submission" date="2014-02" db="EMBL/GenBank/DDBJ databases">
        <title>Draft genome of Erwinia mallotivora strain BT-MARDI, a papaya dieback pathogen.</title>
        <authorList>
            <person name="Redzuan R."/>
            <person name="Abu Bakar N."/>
            <person name="Badrun R."/>
            <person name="Mohd Raih M.F."/>
            <person name="Rozano L."/>
            <person name="Mat Amin N."/>
        </authorList>
    </citation>
    <scope>NUCLEOTIDE SEQUENCE [LARGE SCALE GENOMIC DNA]</scope>
    <source>
        <strain evidence="7 8">BT-MARDI</strain>
    </source>
</reference>
<feature type="domain" description="HTH araC/xylS-type" evidence="6">
    <location>
        <begin position="186"/>
        <end position="284"/>
    </location>
</feature>
<accession>A0A014ND59</accession>
<dbReference type="Proteomes" id="UP000019918">
    <property type="component" value="Unassembled WGS sequence"/>
</dbReference>
<dbReference type="RefSeq" id="WP_052018631.1">
    <property type="nucleotide sequence ID" value="NZ_JFHN01000011.1"/>
</dbReference>
<dbReference type="Pfam" id="PF12833">
    <property type="entry name" value="HTH_18"/>
    <property type="match status" value="1"/>
</dbReference>
<sequence length="284" mass="31250">MLIRTAPPSGSFFNCADAGDSRAEFWRDEYVESRRACHSRACYKPHSHPTFSVGAVDAGGSLFTGTSAGPCALRPGMMVFIPAGGVHACNPLPDRPWSYQMMHLDTGWLSEVMAEIAAVSGKFFSESEIRIVDDGAVYGRFCQLNTLLFSDASAEEKNAALIEFIGDCECDMDAVKTFAVTPPSARLALRSVIEALQQARPWALAELADMAGMSRYQLIREFHAATGMTPHAYQLNVRINQARRWLQSGHDIADIAYRLGFADQSHFQRVFKAHTGVTPGCYRT</sequence>
<dbReference type="OrthoDB" id="9809338at2"/>